<dbReference type="PANTHER" id="PTHR30481">
    <property type="entry name" value="DNA ADENINE METHYLASE"/>
    <property type="match status" value="1"/>
</dbReference>
<dbReference type="EC" id="2.1.1.72" evidence="1"/>
<dbReference type="InterPro" id="IPR002052">
    <property type="entry name" value="DNA_methylase_N6_adenine_CS"/>
</dbReference>
<evidence type="ECO:0000256" key="3">
    <source>
        <dbReference type="ARBA" id="ARBA00022679"/>
    </source>
</evidence>
<dbReference type="PRINTS" id="PR00505">
    <property type="entry name" value="D12N6MTFRASE"/>
</dbReference>
<dbReference type="Gene3D" id="3.40.50.150">
    <property type="entry name" value="Vaccinia Virus protein VP39"/>
    <property type="match status" value="2"/>
</dbReference>
<name>A0A6B0VPT4_9EURY</name>
<protein>
    <recommendedName>
        <fullName evidence="1">site-specific DNA-methyltransferase (adenine-specific)</fullName>
        <ecNumber evidence="1">2.1.1.72</ecNumber>
    </recommendedName>
</protein>
<dbReference type="PIRSF" id="PIRSF000398">
    <property type="entry name" value="M_m6A_EcoRV"/>
    <property type="match status" value="1"/>
</dbReference>
<comment type="caution">
    <text evidence="6">The sequence shown here is derived from an EMBL/GenBank/DDBJ whole genome shotgun (WGS) entry which is preliminary data.</text>
</comment>
<dbReference type="AlphaFoldDB" id="A0A6B0VPT4"/>
<dbReference type="PROSITE" id="PS00092">
    <property type="entry name" value="N6_MTASE"/>
    <property type="match status" value="1"/>
</dbReference>
<dbReference type="OrthoDB" id="372040at2157"/>
<organism evidence="6 7">
    <name type="scientific">Natronorubrum halalkaliphilum</name>
    <dbReference type="NCBI Taxonomy" id="2691917"/>
    <lineage>
        <taxon>Archaea</taxon>
        <taxon>Methanobacteriati</taxon>
        <taxon>Methanobacteriota</taxon>
        <taxon>Stenosarchaea group</taxon>
        <taxon>Halobacteria</taxon>
        <taxon>Halobacteriales</taxon>
        <taxon>Natrialbaceae</taxon>
        <taxon>Natronorubrum</taxon>
    </lineage>
</organism>
<dbReference type="InterPro" id="IPR029063">
    <property type="entry name" value="SAM-dependent_MTases_sf"/>
</dbReference>
<evidence type="ECO:0000313" key="6">
    <source>
        <dbReference type="EMBL" id="MXV63498.1"/>
    </source>
</evidence>
<dbReference type="EMBL" id="WUYX01000053">
    <property type="protein sequence ID" value="MXV63498.1"/>
    <property type="molecule type" value="Genomic_DNA"/>
</dbReference>
<proteinExistence type="predicted"/>
<dbReference type="RefSeq" id="WP_160066311.1">
    <property type="nucleotide sequence ID" value="NZ_WUYX01000053.1"/>
</dbReference>
<dbReference type="GO" id="GO:0009007">
    <property type="term" value="F:site-specific DNA-methyltransferase (adenine-specific) activity"/>
    <property type="evidence" value="ECO:0007669"/>
    <property type="project" value="UniProtKB-EC"/>
</dbReference>
<dbReference type="Proteomes" id="UP000434101">
    <property type="component" value="Unassembled WGS sequence"/>
</dbReference>
<evidence type="ECO:0000256" key="1">
    <source>
        <dbReference type="ARBA" id="ARBA00011900"/>
    </source>
</evidence>
<dbReference type="GO" id="GO:0043565">
    <property type="term" value="F:sequence-specific DNA binding"/>
    <property type="evidence" value="ECO:0007669"/>
    <property type="project" value="TreeGrafter"/>
</dbReference>
<evidence type="ECO:0000256" key="2">
    <source>
        <dbReference type="ARBA" id="ARBA00022603"/>
    </source>
</evidence>
<keyword evidence="4" id="KW-0949">S-adenosyl-L-methionine</keyword>
<evidence type="ECO:0000256" key="4">
    <source>
        <dbReference type="ARBA" id="ARBA00022691"/>
    </source>
</evidence>
<dbReference type="InterPro" id="IPR012263">
    <property type="entry name" value="M_m6A_EcoRV"/>
</dbReference>
<gene>
    <name evidence="6" type="ORF">GS429_15830</name>
</gene>
<keyword evidence="2 6" id="KW-0489">Methyltransferase</keyword>
<accession>A0A6B0VPT4</accession>
<dbReference type="GO" id="GO:0032259">
    <property type="term" value="P:methylation"/>
    <property type="evidence" value="ECO:0007669"/>
    <property type="project" value="UniProtKB-KW"/>
</dbReference>
<keyword evidence="3" id="KW-0808">Transferase</keyword>
<dbReference type="InterPro" id="IPR012327">
    <property type="entry name" value="MeTrfase_D12"/>
</dbReference>
<dbReference type="GO" id="GO:0006298">
    <property type="term" value="P:mismatch repair"/>
    <property type="evidence" value="ECO:0007669"/>
    <property type="project" value="TreeGrafter"/>
</dbReference>
<evidence type="ECO:0000256" key="5">
    <source>
        <dbReference type="ARBA" id="ARBA00047942"/>
    </source>
</evidence>
<sequence length="308" mass="35086">MTFKQPLARAGRLPLGSDGSIPSAGHRVKSPIAYPGAKIKIAGWIVDHLPKHRVYVEPFSGSASVFFRKNAAECEVLNDRNGDITHYLTVVRDRPSELREWLEETPYSRQYFNEIKERWFDEGERPDDPIQRAGEYFAVLEQGYTGDLEPGGFSRPSVHTNTWKVRTWENKIDERIDAAAERLRDACIERLDYRECIDAYDCEDAVVYCDPPYFDRSTDYGAEDFCHEVFAEAVRGLDARVVVSYDDLPPSFIDLINEDDWVVAEKDATRTVVNYQETDEVKERLVMNFDPHAVTVTSQSSLEGAAGD</sequence>
<dbReference type="GO" id="GO:1904047">
    <property type="term" value="F:S-adenosyl-L-methionine binding"/>
    <property type="evidence" value="ECO:0007669"/>
    <property type="project" value="TreeGrafter"/>
</dbReference>
<dbReference type="GO" id="GO:0009307">
    <property type="term" value="P:DNA restriction-modification system"/>
    <property type="evidence" value="ECO:0007669"/>
    <property type="project" value="InterPro"/>
</dbReference>
<comment type="catalytic activity">
    <reaction evidence="5">
        <text>a 2'-deoxyadenosine in DNA + S-adenosyl-L-methionine = an N(6)-methyl-2'-deoxyadenosine in DNA + S-adenosyl-L-homocysteine + H(+)</text>
        <dbReference type="Rhea" id="RHEA:15197"/>
        <dbReference type="Rhea" id="RHEA-COMP:12418"/>
        <dbReference type="Rhea" id="RHEA-COMP:12419"/>
        <dbReference type="ChEBI" id="CHEBI:15378"/>
        <dbReference type="ChEBI" id="CHEBI:57856"/>
        <dbReference type="ChEBI" id="CHEBI:59789"/>
        <dbReference type="ChEBI" id="CHEBI:90615"/>
        <dbReference type="ChEBI" id="CHEBI:90616"/>
        <dbReference type="EC" id="2.1.1.72"/>
    </reaction>
</comment>
<reference evidence="6 7" key="1">
    <citation type="submission" date="2020-01" db="EMBL/GenBank/DDBJ databases">
        <title>Natronorubrum sp. JWXQ-INN 674 isolated from Inner Mongolia Autonomous Region of China.</title>
        <authorList>
            <person name="Xue Q."/>
        </authorList>
    </citation>
    <scope>NUCLEOTIDE SEQUENCE [LARGE SCALE GENOMIC DNA]</scope>
    <source>
        <strain evidence="6 7">JWXQ-INN-674</strain>
    </source>
</reference>
<evidence type="ECO:0000313" key="7">
    <source>
        <dbReference type="Proteomes" id="UP000434101"/>
    </source>
</evidence>
<keyword evidence="7" id="KW-1185">Reference proteome</keyword>
<dbReference type="Pfam" id="PF02086">
    <property type="entry name" value="MethyltransfD12"/>
    <property type="match status" value="1"/>
</dbReference>
<dbReference type="SUPFAM" id="SSF53335">
    <property type="entry name" value="S-adenosyl-L-methionine-dependent methyltransferases"/>
    <property type="match status" value="1"/>
</dbReference>